<dbReference type="Pfam" id="PF08681">
    <property type="entry name" value="TacA1"/>
    <property type="match status" value="1"/>
</dbReference>
<keyword evidence="4" id="KW-1185">Reference proteome</keyword>
<dbReference type="Proteomes" id="UP000008229">
    <property type="component" value="Chromosome"/>
</dbReference>
<dbReference type="Gene3D" id="1.20.5.780">
    <property type="entry name" value="Single helix bin"/>
    <property type="match status" value="1"/>
</dbReference>
<dbReference type="InterPro" id="IPR014795">
    <property type="entry name" value="TacA_1-like"/>
</dbReference>
<protein>
    <recommendedName>
        <fullName evidence="5">DUF1778 domain-containing protein</fullName>
    </recommendedName>
</protein>
<dbReference type="AlphaFoldDB" id="D3FE92"/>
<dbReference type="EMBL" id="CP001854">
    <property type="protein sequence ID" value="ADB53584.1"/>
    <property type="molecule type" value="Genomic_DNA"/>
</dbReference>
<dbReference type="SUPFAM" id="SSF47598">
    <property type="entry name" value="Ribbon-helix-helix"/>
    <property type="match status" value="1"/>
</dbReference>
<dbReference type="GO" id="GO:0006355">
    <property type="term" value="P:regulation of DNA-templated transcription"/>
    <property type="evidence" value="ECO:0007669"/>
    <property type="project" value="InterPro"/>
</dbReference>
<evidence type="ECO:0000313" key="3">
    <source>
        <dbReference type="EMBL" id="ADB53584.1"/>
    </source>
</evidence>
<evidence type="ECO:0000256" key="1">
    <source>
        <dbReference type="ARBA" id="ARBA00022649"/>
    </source>
</evidence>
<dbReference type="KEGG" id="cwo:Cwoe_5176"/>
<name>D3FE92_CONWI</name>
<dbReference type="InterPro" id="IPR010985">
    <property type="entry name" value="Ribbon_hlx_hlx"/>
</dbReference>
<comment type="similarity">
    <text evidence="2">Belongs to the TacA antitoxin family.</text>
</comment>
<accession>D3FE92</accession>
<dbReference type="PANTHER" id="PTHR35401">
    <property type="entry name" value="COPG FAMILY HELIX-TURN-HELIX PROTEIN-RELATED-RELATED"/>
    <property type="match status" value="1"/>
</dbReference>
<reference evidence="3 4" key="1">
    <citation type="journal article" date="2010" name="Stand. Genomic Sci.">
        <title>Complete genome sequence of Conexibacter woesei type strain (ID131577).</title>
        <authorList>
            <person name="Pukall R."/>
            <person name="Lapidus A."/>
            <person name="Glavina Del Rio T."/>
            <person name="Copeland A."/>
            <person name="Tice H."/>
            <person name="Cheng J.-F."/>
            <person name="Lucas S."/>
            <person name="Chen F."/>
            <person name="Nolan M."/>
            <person name="Bruce D."/>
            <person name="Goodwin L."/>
            <person name="Pitluck S."/>
            <person name="Mavromatis K."/>
            <person name="Ivanova N."/>
            <person name="Ovchinnikova G."/>
            <person name="Pati A."/>
            <person name="Chen A."/>
            <person name="Palaniappan K."/>
            <person name="Land M."/>
            <person name="Hauser L."/>
            <person name="Chang Y.-J."/>
            <person name="Jeffries C.D."/>
            <person name="Chain P."/>
            <person name="Meincke L."/>
            <person name="Sims D."/>
            <person name="Brettin T."/>
            <person name="Detter J.C."/>
            <person name="Rohde M."/>
            <person name="Goeker M."/>
            <person name="Bristow J."/>
            <person name="Eisen J.A."/>
            <person name="Markowitz V."/>
            <person name="Kyrpides N.C."/>
            <person name="Klenk H.-P."/>
            <person name="Hugenholtz P."/>
        </authorList>
    </citation>
    <scope>NUCLEOTIDE SEQUENCE [LARGE SCALE GENOMIC DNA]</scope>
    <source>
        <strain evidence="4">DSM 14684 / CIP 108061 / JCM 11494 / NBRC 100937 / ID131577</strain>
    </source>
</reference>
<evidence type="ECO:0000256" key="2">
    <source>
        <dbReference type="ARBA" id="ARBA00049988"/>
    </source>
</evidence>
<evidence type="ECO:0000313" key="4">
    <source>
        <dbReference type="Proteomes" id="UP000008229"/>
    </source>
</evidence>
<dbReference type="STRING" id="469383.Cwoe_5176"/>
<sequence length="99" mass="11188">MYCHSEYMATVKDERLQIRVDPQRKQLLERAADATHQNLSAFVLQAAAQHAEEVLAERTVIQLSPQAARAFTDALAQPAMVNERLAAALDRPRGFRWVD</sequence>
<gene>
    <name evidence="3" type="ordered locus">Cwoe_5176</name>
</gene>
<organism evidence="3 4">
    <name type="scientific">Conexibacter woesei (strain DSM 14684 / CCUG 47730 / CIP 108061 / JCM 11494 / NBRC 100937 / ID131577)</name>
    <dbReference type="NCBI Taxonomy" id="469383"/>
    <lineage>
        <taxon>Bacteria</taxon>
        <taxon>Bacillati</taxon>
        <taxon>Actinomycetota</taxon>
        <taxon>Thermoleophilia</taxon>
        <taxon>Solirubrobacterales</taxon>
        <taxon>Conexibacteraceae</taxon>
        <taxon>Conexibacter</taxon>
    </lineage>
</organism>
<proteinExistence type="inferred from homology"/>
<keyword evidence="1" id="KW-1277">Toxin-antitoxin system</keyword>
<dbReference type="eggNOG" id="COG4453">
    <property type="taxonomic scope" value="Bacteria"/>
</dbReference>
<reference evidence="4" key="2">
    <citation type="submission" date="2010-01" db="EMBL/GenBank/DDBJ databases">
        <title>The complete genome of Conexibacter woesei DSM 14684.</title>
        <authorList>
            <consortium name="US DOE Joint Genome Institute (JGI-PGF)"/>
            <person name="Lucas S."/>
            <person name="Copeland A."/>
            <person name="Lapidus A."/>
            <person name="Glavina del Rio T."/>
            <person name="Dalin E."/>
            <person name="Tice H."/>
            <person name="Bruce D."/>
            <person name="Goodwin L."/>
            <person name="Pitluck S."/>
            <person name="Kyrpides N."/>
            <person name="Mavromatis K."/>
            <person name="Ivanova N."/>
            <person name="Mikhailova N."/>
            <person name="Chertkov O."/>
            <person name="Brettin T."/>
            <person name="Detter J.C."/>
            <person name="Han C."/>
            <person name="Larimer F."/>
            <person name="Land M."/>
            <person name="Hauser L."/>
            <person name="Markowitz V."/>
            <person name="Cheng J.-F."/>
            <person name="Hugenholtz P."/>
            <person name="Woyke T."/>
            <person name="Wu D."/>
            <person name="Pukall R."/>
            <person name="Steenblock K."/>
            <person name="Schneider S."/>
            <person name="Klenk H.-P."/>
            <person name="Eisen J.A."/>
        </authorList>
    </citation>
    <scope>NUCLEOTIDE SEQUENCE [LARGE SCALE GENOMIC DNA]</scope>
    <source>
        <strain evidence="4">DSM 14684 / CIP 108061 / JCM 11494 / NBRC 100937 / ID131577</strain>
    </source>
</reference>
<dbReference type="HOGENOM" id="CLU_152494_3_4_11"/>
<evidence type="ECO:0008006" key="5">
    <source>
        <dbReference type="Google" id="ProtNLM"/>
    </source>
</evidence>